<name>A0A1B1Y483_9FLAO</name>
<dbReference type="KEGG" id="wfu:AXE80_04445"/>
<dbReference type="NCBIfam" id="NF047658">
    <property type="entry name" value="HYC_CC_PP"/>
    <property type="match status" value="1"/>
</dbReference>
<dbReference type="AlphaFoldDB" id="A0A1B1Y483"/>
<dbReference type="Proteomes" id="UP000092967">
    <property type="component" value="Chromosome"/>
</dbReference>
<dbReference type="EMBL" id="CP014224">
    <property type="protein sequence ID" value="ANW95570.1"/>
    <property type="molecule type" value="Genomic_DNA"/>
</dbReference>
<evidence type="ECO:0000313" key="1">
    <source>
        <dbReference type="EMBL" id="ANW95570.1"/>
    </source>
</evidence>
<keyword evidence="2" id="KW-1185">Reference proteome</keyword>
<dbReference type="InterPro" id="IPR058512">
    <property type="entry name" value="DUF8199"/>
</dbReference>
<dbReference type="InterPro" id="IPR058060">
    <property type="entry name" value="HYC_CC_PP"/>
</dbReference>
<dbReference type="Pfam" id="PF26622">
    <property type="entry name" value="DUF8199"/>
    <property type="match status" value="1"/>
</dbReference>
<evidence type="ECO:0000313" key="2">
    <source>
        <dbReference type="Proteomes" id="UP000092967"/>
    </source>
</evidence>
<dbReference type="OrthoDB" id="1493875at2"/>
<accession>A0A1B1Y483</accession>
<gene>
    <name evidence="1" type="ORF">AXE80_04445</name>
</gene>
<reference evidence="1 2" key="1">
    <citation type="submission" date="2016-02" db="EMBL/GenBank/DDBJ databases">
        <authorList>
            <person name="Wen L."/>
            <person name="He K."/>
            <person name="Yang H."/>
        </authorList>
    </citation>
    <scope>NUCLEOTIDE SEQUENCE [LARGE SCALE GENOMIC DNA]</scope>
    <source>
        <strain evidence="1 2">CZ1127</strain>
    </source>
</reference>
<dbReference type="RefSeq" id="WP_068824826.1">
    <property type="nucleotide sequence ID" value="NZ_CP014224.1"/>
</dbReference>
<organism evidence="1 2">
    <name type="scientific">Wenyingzhuangia fucanilytica</name>
    <dbReference type="NCBI Taxonomy" id="1790137"/>
    <lineage>
        <taxon>Bacteria</taxon>
        <taxon>Pseudomonadati</taxon>
        <taxon>Bacteroidota</taxon>
        <taxon>Flavobacteriia</taxon>
        <taxon>Flavobacteriales</taxon>
        <taxon>Flavobacteriaceae</taxon>
        <taxon>Wenyingzhuangia</taxon>
    </lineage>
</organism>
<protein>
    <submittedName>
        <fullName evidence="1">Uncharacterized protein</fullName>
    </submittedName>
</protein>
<dbReference type="STRING" id="1790137.AXE80_04445"/>
<sequence length="136" mass="15453">MKNSFHKYMAVVLAFIVVFSTVSVTLTMHFCGEKISAVTVLQNVKQCCSDVQNSEGITQITKKTCCSDVKITKDSQTEIQTQNTTLSLHQKVFFTSFVTAYLSLFKNQNKQDFTFLDYSPPLVVKPIYKLDEVYLI</sequence>
<proteinExistence type="predicted"/>